<keyword evidence="4 9" id="KW-0349">Heme</keyword>
<dbReference type="GO" id="GO:0016705">
    <property type="term" value="F:oxidoreductase activity, acting on paired donors, with incorporation or reduction of molecular oxygen"/>
    <property type="evidence" value="ECO:0007669"/>
    <property type="project" value="InterPro"/>
</dbReference>
<comment type="pathway">
    <text evidence="2">Secondary metabolite biosynthesis.</text>
</comment>
<dbReference type="InterPro" id="IPR017972">
    <property type="entry name" value="Cyt_P450_CS"/>
</dbReference>
<dbReference type="InterPro" id="IPR050364">
    <property type="entry name" value="Cytochrome_P450_fung"/>
</dbReference>
<evidence type="ECO:0000256" key="11">
    <source>
        <dbReference type="SAM" id="SignalP"/>
    </source>
</evidence>
<evidence type="ECO:0000256" key="7">
    <source>
        <dbReference type="ARBA" id="ARBA00023004"/>
    </source>
</evidence>
<keyword evidence="11" id="KW-0732">Signal</keyword>
<keyword evidence="8 10" id="KW-0503">Monooxygenase</keyword>
<evidence type="ECO:0000256" key="4">
    <source>
        <dbReference type="ARBA" id="ARBA00022617"/>
    </source>
</evidence>
<feature type="binding site" description="axial binding residue" evidence="9">
    <location>
        <position position="442"/>
    </location>
    <ligand>
        <name>heme</name>
        <dbReference type="ChEBI" id="CHEBI:30413"/>
    </ligand>
    <ligandPart>
        <name>Fe</name>
        <dbReference type="ChEBI" id="CHEBI:18248"/>
    </ligandPart>
</feature>
<dbReference type="PANTHER" id="PTHR46300:SF7">
    <property type="entry name" value="P450, PUTATIVE (EUROFUNG)-RELATED"/>
    <property type="match status" value="1"/>
</dbReference>
<gene>
    <name evidence="12" type="ORF">DFH07DRAFT_918242</name>
</gene>
<reference evidence="12" key="1">
    <citation type="submission" date="2023-03" db="EMBL/GenBank/DDBJ databases">
        <title>Massive genome expansion in bonnet fungi (Mycena s.s.) driven by repeated elements and novel gene families across ecological guilds.</title>
        <authorList>
            <consortium name="Lawrence Berkeley National Laboratory"/>
            <person name="Harder C.B."/>
            <person name="Miyauchi S."/>
            <person name="Viragh M."/>
            <person name="Kuo A."/>
            <person name="Thoen E."/>
            <person name="Andreopoulos B."/>
            <person name="Lu D."/>
            <person name="Skrede I."/>
            <person name="Drula E."/>
            <person name="Henrissat B."/>
            <person name="Morin E."/>
            <person name="Kohler A."/>
            <person name="Barry K."/>
            <person name="LaButti K."/>
            <person name="Morin E."/>
            <person name="Salamov A."/>
            <person name="Lipzen A."/>
            <person name="Mereny Z."/>
            <person name="Hegedus B."/>
            <person name="Baldrian P."/>
            <person name="Stursova M."/>
            <person name="Weitz H."/>
            <person name="Taylor A."/>
            <person name="Grigoriev I.V."/>
            <person name="Nagy L.G."/>
            <person name="Martin F."/>
            <person name="Kauserud H."/>
        </authorList>
    </citation>
    <scope>NUCLEOTIDE SEQUENCE</scope>
    <source>
        <strain evidence="12">CBHHK188m</strain>
    </source>
</reference>
<proteinExistence type="inferred from homology"/>
<evidence type="ECO:0000256" key="6">
    <source>
        <dbReference type="ARBA" id="ARBA00023002"/>
    </source>
</evidence>
<dbReference type="AlphaFoldDB" id="A0AAD7NHZ2"/>
<dbReference type="InterPro" id="IPR002401">
    <property type="entry name" value="Cyt_P450_E_grp-I"/>
</dbReference>
<dbReference type="GO" id="GO:0004497">
    <property type="term" value="F:monooxygenase activity"/>
    <property type="evidence" value="ECO:0007669"/>
    <property type="project" value="UniProtKB-KW"/>
</dbReference>
<dbReference type="SUPFAM" id="SSF48264">
    <property type="entry name" value="Cytochrome P450"/>
    <property type="match status" value="1"/>
</dbReference>
<dbReference type="Proteomes" id="UP001215280">
    <property type="component" value="Unassembled WGS sequence"/>
</dbReference>
<dbReference type="Gene3D" id="1.10.630.10">
    <property type="entry name" value="Cytochrome P450"/>
    <property type="match status" value="1"/>
</dbReference>
<name>A0AAD7NHZ2_9AGAR</name>
<dbReference type="GO" id="GO:0005506">
    <property type="term" value="F:iron ion binding"/>
    <property type="evidence" value="ECO:0007669"/>
    <property type="project" value="InterPro"/>
</dbReference>
<evidence type="ECO:0000313" key="13">
    <source>
        <dbReference type="Proteomes" id="UP001215280"/>
    </source>
</evidence>
<evidence type="ECO:0000256" key="8">
    <source>
        <dbReference type="ARBA" id="ARBA00023033"/>
    </source>
</evidence>
<keyword evidence="13" id="KW-1185">Reference proteome</keyword>
<dbReference type="InterPro" id="IPR001128">
    <property type="entry name" value="Cyt_P450"/>
</dbReference>
<dbReference type="EMBL" id="JARJLG010000045">
    <property type="protein sequence ID" value="KAJ7761536.1"/>
    <property type="molecule type" value="Genomic_DNA"/>
</dbReference>
<dbReference type="Pfam" id="PF00067">
    <property type="entry name" value="p450"/>
    <property type="match status" value="1"/>
</dbReference>
<dbReference type="PROSITE" id="PS00086">
    <property type="entry name" value="CYTOCHROME_P450"/>
    <property type="match status" value="1"/>
</dbReference>
<keyword evidence="6 10" id="KW-0560">Oxidoreductase</keyword>
<dbReference type="GO" id="GO:0020037">
    <property type="term" value="F:heme binding"/>
    <property type="evidence" value="ECO:0007669"/>
    <property type="project" value="InterPro"/>
</dbReference>
<organism evidence="12 13">
    <name type="scientific">Mycena maculata</name>
    <dbReference type="NCBI Taxonomy" id="230809"/>
    <lineage>
        <taxon>Eukaryota</taxon>
        <taxon>Fungi</taxon>
        <taxon>Dikarya</taxon>
        <taxon>Basidiomycota</taxon>
        <taxon>Agaricomycotina</taxon>
        <taxon>Agaricomycetes</taxon>
        <taxon>Agaricomycetidae</taxon>
        <taxon>Agaricales</taxon>
        <taxon>Marasmiineae</taxon>
        <taxon>Mycenaceae</taxon>
        <taxon>Mycena</taxon>
    </lineage>
</organism>
<keyword evidence="7 9" id="KW-0408">Iron</keyword>
<comment type="similarity">
    <text evidence="3 10">Belongs to the cytochrome P450 family.</text>
</comment>
<dbReference type="PRINTS" id="PR00463">
    <property type="entry name" value="EP450I"/>
</dbReference>
<evidence type="ECO:0000256" key="3">
    <source>
        <dbReference type="ARBA" id="ARBA00010617"/>
    </source>
</evidence>
<evidence type="ECO:0000313" key="12">
    <source>
        <dbReference type="EMBL" id="KAJ7761536.1"/>
    </source>
</evidence>
<comment type="caution">
    <text evidence="12">The sequence shown here is derived from an EMBL/GenBank/DDBJ whole genome shotgun (WGS) entry which is preliminary data.</text>
</comment>
<keyword evidence="5 9" id="KW-0479">Metal-binding</keyword>
<evidence type="ECO:0000256" key="2">
    <source>
        <dbReference type="ARBA" id="ARBA00005179"/>
    </source>
</evidence>
<evidence type="ECO:0000256" key="9">
    <source>
        <dbReference type="PIRSR" id="PIRSR602401-1"/>
    </source>
</evidence>
<feature type="signal peptide" evidence="11">
    <location>
        <begin position="1"/>
        <end position="21"/>
    </location>
</feature>
<comment type="cofactor">
    <cofactor evidence="1 9">
        <name>heme</name>
        <dbReference type="ChEBI" id="CHEBI:30413"/>
    </cofactor>
</comment>
<dbReference type="PANTHER" id="PTHR46300">
    <property type="entry name" value="P450, PUTATIVE (EUROFUNG)-RELATED-RELATED"/>
    <property type="match status" value="1"/>
</dbReference>
<feature type="chain" id="PRO_5042280378" evidence="11">
    <location>
        <begin position="22"/>
        <end position="518"/>
    </location>
</feature>
<protein>
    <submittedName>
        <fullName evidence="12">Cytochrome P450</fullName>
    </submittedName>
</protein>
<evidence type="ECO:0000256" key="5">
    <source>
        <dbReference type="ARBA" id="ARBA00022723"/>
    </source>
</evidence>
<dbReference type="PRINTS" id="PR00385">
    <property type="entry name" value="P450"/>
</dbReference>
<accession>A0AAD7NHZ2</accession>
<dbReference type="CDD" id="cd11065">
    <property type="entry name" value="CYP64-like"/>
    <property type="match status" value="1"/>
</dbReference>
<evidence type="ECO:0000256" key="10">
    <source>
        <dbReference type="RuleBase" id="RU000461"/>
    </source>
</evidence>
<dbReference type="InterPro" id="IPR036396">
    <property type="entry name" value="Cyt_P450_sf"/>
</dbReference>
<sequence>MDYSTVFVCLLSLLILCGVFSKKLLNTCSGNSSGLPFPPGPTPRFLSGNLHEIPTRLPWLTYTDWKRRYGDIVHARIFGQHIVFVNSLKIASDLFEKRSHIYSDRPAAPMIELIGWDFNTGLMPYTDRWRRSRRLFQLCFRQDASRTYRPVQMDKIHDFLRGLLSHPEEFVSLYKTVAAAIIMKIVYGYDVKPMNDHFVTLSENAVKKLSDTALPGAAAVNAFPILRHLPGWLPGCGFQYFAAECRKLTEEMRQVPLDFVKQNLREGVGANSIVATLLEANQARGSSEQQEKTIREVAATAYAAGSDTTVSSLGTFFFAMATHPEIQKRAQDEIDGVIGPHRLPEFEDRPSLPFVEALYREVMRWHPVLPLGVAHAAIEDDVYEGYFIPGGATVISNIWAMTHDESIYPDPDTFNPDRFLTAEGKLNDDDNVLAFGFGRRICVGRHTAGTSVWLTIVSVLSTFNIAKAKDAAGNEIDIDPVYSDGFVSHPHAFQCSIAPRSETAKSLVEATADHVPHL</sequence>
<evidence type="ECO:0000256" key="1">
    <source>
        <dbReference type="ARBA" id="ARBA00001971"/>
    </source>
</evidence>